<evidence type="ECO:0000313" key="5">
    <source>
        <dbReference type="EMBL" id="KAJ4454042.1"/>
    </source>
</evidence>
<dbReference type="PANTHER" id="PTHR47977">
    <property type="entry name" value="RAS-RELATED PROTEIN RAB"/>
    <property type="match status" value="1"/>
</dbReference>
<feature type="compositionally biased region" description="Pro residues" evidence="3">
    <location>
        <begin position="38"/>
        <end position="50"/>
    </location>
</feature>
<evidence type="ECO:0000256" key="3">
    <source>
        <dbReference type="SAM" id="MobiDB-lite"/>
    </source>
</evidence>
<sequence>MFALRALSSDWLQVLAVYCTMVFGFFLASGVKRRRHPPPPPPPPPPPRPGHQPASKADIGDDYVVAKCVLIGSSGAGKTSFLTRWSDDSFGEDYRCTIGVDFRIRTFPAGGTNIKFQMWDTAGAERFRSITRSYYRGAHVIVMMFALDDPESLADLKRWAGEIDRAQADESRPPPYRLLVGCKSDLKQTVADEDIEQMQSDLGGLTYLSTSSKRGLGFDEFTAHLIKKFMEENPEIFNS</sequence>
<dbReference type="CDD" id="cd00154">
    <property type="entry name" value="Rab"/>
    <property type="match status" value="1"/>
</dbReference>
<dbReference type="NCBIfam" id="TIGR00231">
    <property type="entry name" value="small_GTP"/>
    <property type="match status" value="1"/>
</dbReference>
<accession>A0ABQ8U6T4</accession>
<evidence type="ECO:0000256" key="1">
    <source>
        <dbReference type="ARBA" id="ARBA00022741"/>
    </source>
</evidence>
<feature type="region of interest" description="Disordered" evidence="3">
    <location>
        <begin position="34"/>
        <end position="56"/>
    </location>
</feature>
<evidence type="ECO:0000313" key="6">
    <source>
        <dbReference type="Proteomes" id="UP001141327"/>
    </source>
</evidence>
<keyword evidence="4" id="KW-0472">Membrane</keyword>
<name>A0ABQ8U6T4_9EUKA</name>
<keyword evidence="6" id="KW-1185">Reference proteome</keyword>
<organism evidence="5 6">
    <name type="scientific">Paratrimastix pyriformis</name>
    <dbReference type="NCBI Taxonomy" id="342808"/>
    <lineage>
        <taxon>Eukaryota</taxon>
        <taxon>Metamonada</taxon>
        <taxon>Preaxostyla</taxon>
        <taxon>Paratrimastigidae</taxon>
        <taxon>Paratrimastix</taxon>
    </lineage>
</organism>
<dbReference type="Proteomes" id="UP001141327">
    <property type="component" value="Unassembled WGS sequence"/>
</dbReference>
<dbReference type="PROSITE" id="PS51419">
    <property type="entry name" value="RAB"/>
    <property type="match status" value="1"/>
</dbReference>
<reference evidence="5" key="1">
    <citation type="journal article" date="2022" name="bioRxiv">
        <title>Genomics of Preaxostyla Flagellates Illuminates Evolutionary Transitions and the Path Towards Mitochondrial Loss.</title>
        <authorList>
            <person name="Novak L.V.F."/>
            <person name="Treitli S.C."/>
            <person name="Pyrih J."/>
            <person name="Halakuc P."/>
            <person name="Pipaliya S.V."/>
            <person name="Vacek V."/>
            <person name="Brzon O."/>
            <person name="Soukal P."/>
            <person name="Eme L."/>
            <person name="Dacks J.B."/>
            <person name="Karnkowska A."/>
            <person name="Elias M."/>
            <person name="Hampl V."/>
        </authorList>
    </citation>
    <scope>NUCLEOTIDE SEQUENCE</scope>
    <source>
        <strain evidence="5">RCP-MX</strain>
    </source>
</reference>
<dbReference type="PRINTS" id="PR00449">
    <property type="entry name" value="RASTRNSFRMNG"/>
</dbReference>
<keyword evidence="2" id="KW-0342">GTP-binding</keyword>
<dbReference type="SMART" id="SM00173">
    <property type="entry name" value="RAS"/>
    <property type="match status" value="1"/>
</dbReference>
<dbReference type="InterPro" id="IPR027417">
    <property type="entry name" value="P-loop_NTPase"/>
</dbReference>
<dbReference type="SMART" id="SM00175">
    <property type="entry name" value="RAB"/>
    <property type="match status" value="1"/>
</dbReference>
<gene>
    <name evidence="5" type="ORF">PAPYR_11336</name>
</gene>
<dbReference type="EMBL" id="JAPMOS010000190">
    <property type="protein sequence ID" value="KAJ4454042.1"/>
    <property type="molecule type" value="Genomic_DNA"/>
</dbReference>
<dbReference type="InterPro" id="IPR050227">
    <property type="entry name" value="Rab"/>
</dbReference>
<dbReference type="SMART" id="SM00174">
    <property type="entry name" value="RHO"/>
    <property type="match status" value="1"/>
</dbReference>
<dbReference type="Pfam" id="PF00071">
    <property type="entry name" value="Ras"/>
    <property type="match status" value="1"/>
</dbReference>
<keyword evidence="1" id="KW-0547">Nucleotide-binding</keyword>
<dbReference type="InterPro" id="IPR005225">
    <property type="entry name" value="Small_GTP-bd"/>
</dbReference>
<feature type="transmembrane region" description="Helical" evidence="4">
    <location>
        <begin position="12"/>
        <end position="31"/>
    </location>
</feature>
<evidence type="ECO:0000256" key="4">
    <source>
        <dbReference type="SAM" id="Phobius"/>
    </source>
</evidence>
<dbReference type="InterPro" id="IPR001806">
    <property type="entry name" value="Small_GTPase"/>
</dbReference>
<dbReference type="Gene3D" id="3.40.50.300">
    <property type="entry name" value="P-loop containing nucleotide triphosphate hydrolases"/>
    <property type="match status" value="1"/>
</dbReference>
<protein>
    <submittedName>
        <fullName evidence="5">GTP-binding protein YPTM1</fullName>
    </submittedName>
</protein>
<keyword evidence="4" id="KW-0812">Transmembrane</keyword>
<dbReference type="SUPFAM" id="SSF52540">
    <property type="entry name" value="P-loop containing nucleoside triphosphate hydrolases"/>
    <property type="match status" value="1"/>
</dbReference>
<comment type="caution">
    <text evidence="5">The sequence shown here is derived from an EMBL/GenBank/DDBJ whole genome shotgun (WGS) entry which is preliminary data.</text>
</comment>
<keyword evidence="4" id="KW-1133">Transmembrane helix</keyword>
<evidence type="ECO:0000256" key="2">
    <source>
        <dbReference type="ARBA" id="ARBA00023134"/>
    </source>
</evidence>
<proteinExistence type="predicted"/>